<feature type="non-terminal residue" evidence="1">
    <location>
        <position position="1"/>
    </location>
</feature>
<protein>
    <submittedName>
        <fullName evidence="1">Uncharacterized protein</fullName>
    </submittedName>
</protein>
<reference evidence="1 2" key="2">
    <citation type="journal article" date="2017" name="Front. Plant Sci.">
        <title>Gene Classification and Mining of Molecular Markers Useful in Red Clover (Trifolium pratense) Breeding.</title>
        <authorList>
            <person name="Istvanek J."/>
            <person name="Dluhosova J."/>
            <person name="Dluhos P."/>
            <person name="Patkova L."/>
            <person name="Nedelnik J."/>
            <person name="Repkova J."/>
        </authorList>
    </citation>
    <scope>NUCLEOTIDE SEQUENCE [LARGE SCALE GENOMIC DNA]</scope>
    <source>
        <strain evidence="2">cv. Tatra</strain>
        <tissue evidence="1">Young leaves</tissue>
    </source>
</reference>
<evidence type="ECO:0000313" key="1">
    <source>
        <dbReference type="EMBL" id="PNX57083.1"/>
    </source>
</evidence>
<organism evidence="1 2">
    <name type="scientific">Trifolium pratense</name>
    <name type="common">Red clover</name>
    <dbReference type="NCBI Taxonomy" id="57577"/>
    <lineage>
        <taxon>Eukaryota</taxon>
        <taxon>Viridiplantae</taxon>
        <taxon>Streptophyta</taxon>
        <taxon>Embryophyta</taxon>
        <taxon>Tracheophyta</taxon>
        <taxon>Spermatophyta</taxon>
        <taxon>Magnoliopsida</taxon>
        <taxon>eudicotyledons</taxon>
        <taxon>Gunneridae</taxon>
        <taxon>Pentapetalae</taxon>
        <taxon>rosids</taxon>
        <taxon>fabids</taxon>
        <taxon>Fabales</taxon>
        <taxon>Fabaceae</taxon>
        <taxon>Papilionoideae</taxon>
        <taxon>50 kb inversion clade</taxon>
        <taxon>NPAAA clade</taxon>
        <taxon>Hologalegina</taxon>
        <taxon>IRL clade</taxon>
        <taxon>Trifolieae</taxon>
        <taxon>Trifolium</taxon>
    </lineage>
</organism>
<accession>A0A2K3JSS1</accession>
<dbReference type="EMBL" id="ASHM01122079">
    <property type="protein sequence ID" value="PNX57083.1"/>
    <property type="molecule type" value="Genomic_DNA"/>
</dbReference>
<comment type="caution">
    <text evidence="1">The sequence shown here is derived from an EMBL/GenBank/DDBJ whole genome shotgun (WGS) entry which is preliminary data.</text>
</comment>
<dbReference type="Proteomes" id="UP000236291">
    <property type="component" value="Unassembled WGS sequence"/>
</dbReference>
<evidence type="ECO:0000313" key="2">
    <source>
        <dbReference type="Proteomes" id="UP000236291"/>
    </source>
</evidence>
<name>A0A2K3JSS1_TRIPR</name>
<proteinExistence type="predicted"/>
<dbReference type="AlphaFoldDB" id="A0A2K3JSS1"/>
<reference evidence="1 2" key="1">
    <citation type="journal article" date="2014" name="Am. J. Bot.">
        <title>Genome assembly and annotation for red clover (Trifolium pratense; Fabaceae).</title>
        <authorList>
            <person name="Istvanek J."/>
            <person name="Jaros M."/>
            <person name="Krenek A."/>
            <person name="Repkova J."/>
        </authorList>
    </citation>
    <scope>NUCLEOTIDE SEQUENCE [LARGE SCALE GENOMIC DNA]</scope>
    <source>
        <strain evidence="2">cv. Tatra</strain>
        <tissue evidence="1">Young leaves</tissue>
    </source>
</reference>
<sequence length="49" mass="5455">RVKVRKTTNASQNFRNVESLQEIGFGFTMAAAAVVIGESPFCMFTEIEE</sequence>
<gene>
    <name evidence="1" type="ORF">L195_g058515</name>
</gene>